<reference evidence="3" key="1">
    <citation type="submission" date="2013-08" db="EMBL/GenBank/DDBJ databases">
        <authorList>
            <person name="Mendez C."/>
            <person name="Richter M."/>
            <person name="Ferrer M."/>
            <person name="Sanchez J."/>
        </authorList>
    </citation>
    <scope>NUCLEOTIDE SEQUENCE</scope>
</reference>
<dbReference type="EMBL" id="AUZZ01010322">
    <property type="protein sequence ID" value="EQD30211.1"/>
    <property type="molecule type" value="Genomic_DNA"/>
</dbReference>
<dbReference type="PANTHER" id="PTHR43099:SF5">
    <property type="entry name" value="HLYC_CORC FAMILY TRANSPORTER"/>
    <property type="match status" value="1"/>
</dbReference>
<reference evidence="3" key="2">
    <citation type="journal article" date="2014" name="ISME J.">
        <title>Microbial stratification in low pH oxic and suboxic macroscopic growths along an acid mine drainage.</title>
        <authorList>
            <person name="Mendez-Garcia C."/>
            <person name="Mesa V."/>
            <person name="Sprenger R.R."/>
            <person name="Richter M."/>
            <person name="Diez M.S."/>
            <person name="Solano J."/>
            <person name="Bargiela R."/>
            <person name="Golyshina O.V."/>
            <person name="Manteca A."/>
            <person name="Ramos J.L."/>
            <person name="Gallego J.R."/>
            <person name="Llorente I."/>
            <person name="Martins Dos Santos V.A."/>
            <person name="Jensen O.N."/>
            <person name="Pelaez A.I."/>
            <person name="Sanchez J."/>
            <person name="Ferrer M."/>
        </authorList>
    </citation>
    <scope>NUCLEOTIDE SEQUENCE</scope>
</reference>
<feature type="transmembrane region" description="Helical" evidence="1">
    <location>
        <begin position="92"/>
        <end position="111"/>
    </location>
</feature>
<gene>
    <name evidence="3" type="ORF">B2A_14238</name>
</gene>
<evidence type="ECO:0000313" key="3">
    <source>
        <dbReference type="EMBL" id="EQD30211.1"/>
    </source>
</evidence>
<keyword evidence="1" id="KW-0472">Membrane</keyword>
<feature type="transmembrane region" description="Helical" evidence="1">
    <location>
        <begin position="62"/>
        <end position="85"/>
    </location>
</feature>
<dbReference type="Pfam" id="PF01595">
    <property type="entry name" value="CNNM"/>
    <property type="match status" value="1"/>
</dbReference>
<feature type="transmembrane region" description="Helical" evidence="1">
    <location>
        <begin position="131"/>
        <end position="154"/>
    </location>
</feature>
<dbReference type="InterPro" id="IPR051676">
    <property type="entry name" value="UPF0053_domain"/>
</dbReference>
<keyword evidence="1" id="KW-0812">Transmembrane</keyword>
<name>T0Y549_9ZZZZ</name>
<dbReference type="PANTHER" id="PTHR43099">
    <property type="entry name" value="UPF0053 PROTEIN YRKA"/>
    <property type="match status" value="1"/>
</dbReference>
<feature type="domain" description="CNNM transmembrane" evidence="2">
    <location>
        <begin position="2"/>
        <end position="189"/>
    </location>
</feature>
<dbReference type="PROSITE" id="PS51846">
    <property type="entry name" value="CNNM"/>
    <property type="match status" value="1"/>
</dbReference>
<protein>
    <submittedName>
        <fullName evidence="3">Hemolysin</fullName>
    </submittedName>
</protein>
<feature type="non-terminal residue" evidence="3">
    <location>
        <position position="207"/>
    </location>
</feature>
<proteinExistence type="predicted"/>
<evidence type="ECO:0000259" key="2">
    <source>
        <dbReference type="PROSITE" id="PS51846"/>
    </source>
</evidence>
<accession>T0Y549</accession>
<keyword evidence="1" id="KW-1133">Transmembrane helix</keyword>
<dbReference type="InterPro" id="IPR002550">
    <property type="entry name" value="CNNM"/>
</dbReference>
<dbReference type="AlphaFoldDB" id="T0Y549"/>
<evidence type="ECO:0000256" key="1">
    <source>
        <dbReference type="SAM" id="Phobius"/>
    </source>
</evidence>
<organism evidence="3">
    <name type="scientific">mine drainage metagenome</name>
    <dbReference type="NCBI Taxonomy" id="410659"/>
    <lineage>
        <taxon>unclassified sequences</taxon>
        <taxon>metagenomes</taxon>
        <taxon>ecological metagenomes</taxon>
    </lineage>
</organism>
<sequence length="207" mass="22337">MIATTVPLLLLVLLWLVALIAFSSGTEVAMLSVNRHRIRHRAQSGQSRAQLLERLLRKPEDWLGANLVIVAAANVFASAVATLLAQRTGYRYAVPVTGVLLTLVVIVFGELTPKIYAAAHPETSALRAARIYRALVFLARPFLTITNGISYGLLRMLGVVKTAPAGQTLSTEELRTAVAEAGPMIPAGHRQMLLSILDLGHVTVNDI</sequence>
<comment type="caution">
    <text evidence="3">The sequence shown here is derived from an EMBL/GenBank/DDBJ whole genome shotgun (WGS) entry which is preliminary data.</text>
</comment>